<keyword evidence="11" id="KW-1185">Reference proteome</keyword>
<evidence type="ECO:0000256" key="2">
    <source>
        <dbReference type="ARBA" id="ARBA00004613"/>
    </source>
</evidence>
<comment type="similarity">
    <text evidence="3">Belongs to the flagella basal body rod proteins family.</text>
</comment>
<dbReference type="PANTHER" id="PTHR30033:SF1">
    <property type="entry name" value="FLAGELLAR HOOK-ASSOCIATED PROTEIN 1"/>
    <property type="match status" value="1"/>
</dbReference>
<dbReference type="SUPFAM" id="SSF64518">
    <property type="entry name" value="Phase 1 flagellin"/>
    <property type="match status" value="1"/>
</dbReference>
<comment type="caution">
    <text evidence="10">The sequence shown here is derived from an EMBL/GenBank/DDBJ whole genome shotgun (WGS) entry which is preliminary data.</text>
</comment>
<organism evidence="10 11">
    <name type="scientific">Kineococcus xinjiangensis</name>
    <dbReference type="NCBI Taxonomy" id="512762"/>
    <lineage>
        <taxon>Bacteria</taxon>
        <taxon>Bacillati</taxon>
        <taxon>Actinomycetota</taxon>
        <taxon>Actinomycetes</taxon>
        <taxon>Kineosporiales</taxon>
        <taxon>Kineosporiaceae</taxon>
        <taxon>Kineococcus</taxon>
    </lineage>
</organism>
<evidence type="ECO:0000313" key="10">
    <source>
        <dbReference type="EMBL" id="PPK92142.1"/>
    </source>
</evidence>
<dbReference type="GO" id="GO:0005576">
    <property type="term" value="C:extracellular region"/>
    <property type="evidence" value="ECO:0007669"/>
    <property type="project" value="UniProtKB-SubCell"/>
</dbReference>
<dbReference type="Pfam" id="PF00460">
    <property type="entry name" value="Flg_bb_rod"/>
    <property type="match status" value="1"/>
</dbReference>
<dbReference type="Proteomes" id="UP000239485">
    <property type="component" value="Unassembled WGS sequence"/>
</dbReference>
<evidence type="ECO:0000256" key="3">
    <source>
        <dbReference type="ARBA" id="ARBA00009677"/>
    </source>
</evidence>
<feature type="domain" description="Flagellar basal-body/hook protein C-terminal" evidence="8">
    <location>
        <begin position="417"/>
        <end position="455"/>
    </location>
</feature>
<keyword evidence="5" id="KW-0964">Secreted</keyword>
<dbReference type="Pfam" id="PF06429">
    <property type="entry name" value="Flg_bbr_C"/>
    <property type="match status" value="1"/>
</dbReference>
<dbReference type="InterPro" id="IPR010930">
    <property type="entry name" value="Flg_bb/hook_C_dom"/>
</dbReference>
<dbReference type="PANTHER" id="PTHR30033">
    <property type="entry name" value="FLAGELLAR HOOK-ASSOCIATED PROTEIN 1"/>
    <property type="match status" value="1"/>
</dbReference>
<dbReference type="GO" id="GO:0009424">
    <property type="term" value="C:bacterial-type flagellum hook"/>
    <property type="evidence" value="ECO:0007669"/>
    <property type="project" value="InterPro"/>
</dbReference>
<dbReference type="GO" id="GO:0005198">
    <property type="term" value="F:structural molecule activity"/>
    <property type="evidence" value="ECO:0007669"/>
    <property type="project" value="InterPro"/>
</dbReference>
<feature type="domain" description="Flagellar basal body rod protein N-terminal" evidence="7">
    <location>
        <begin position="8"/>
        <end position="37"/>
    </location>
</feature>
<evidence type="ECO:0000256" key="6">
    <source>
        <dbReference type="ARBA" id="ARBA00023143"/>
    </source>
</evidence>
<evidence type="ECO:0000313" key="11">
    <source>
        <dbReference type="Proteomes" id="UP000239485"/>
    </source>
</evidence>
<evidence type="ECO:0000259" key="7">
    <source>
        <dbReference type="Pfam" id="PF00460"/>
    </source>
</evidence>
<dbReference type="InterPro" id="IPR001444">
    <property type="entry name" value="Flag_bb_rod_N"/>
</dbReference>
<keyword evidence="6" id="KW-0975">Bacterial flagellum</keyword>
<dbReference type="EMBL" id="PTJD01000016">
    <property type="protein sequence ID" value="PPK92142.1"/>
    <property type="molecule type" value="Genomic_DNA"/>
</dbReference>
<accession>A0A2S6ID41</accession>
<name>A0A2S6ID41_9ACTN</name>
<feature type="domain" description="Flagellar hook-associated protein FlgK helical" evidence="9">
    <location>
        <begin position="98"/>
        <end position="319"/>
    </location>
</feature>
<protein>
    <recommendedName>
        <fullName evidence="4">Flagellar hook-associated protein 1</fullName>
    </recommendedName>
</protein>
<dbReference type="RefSeq" id="WP_104435045.1">
    <property type="nucleotide sequence ID" value="NZ_PTJD01000016.1"/>
</dbReference>
<dbReference type="GO" id="GO:0044780">
    <property type="term" value="P:bacterial-type flagellum assembly"/>
    <property type="evidence" value="ECO:0007669"/>
    <property type="project" value="InterPro"/>
</dbReference>
<dbReference type="NCBIfam" id="TIGR02492">
    <property type="entry name" value="flgK_ends"/>
    <property type="match status" value="1"/>
</dbReference>
<evidence type="ECO:0000256" key="4">
    <source>
        <dbReference type="ARBA" id="ARBA00016244"/>
    </source>
</evidence>
<reference evidence="10 11" key="1">
    <citation type="submission" date="2018-02" db="EMBL/GenBank/DDBJ databases">
        <title>Genomic Encyclopedia of Archaeal and Bacterial Type Strains, Phase II (KMG-II): from individual species to whole genera.</title>
        <authorList>
            <person name="Goeker M."/>
        </authorList>
    </citation>
    <scope>NUCLEOTIDE SEQUENCE [LARGE SCALE GENOMIC DNA]</scope>
    <source>
        <strain evidence="10 11">DSM 22857</strain>
    </source>
</reference>
<keyword evidence="10" id="KW-0966">Cell projection</keyword>
<keyword evidence="10" id="KW-0282">Flagellum</keyword>
<evidence type="ECO:0000256" key="5">
    <source>
        <dbReference type="ARBA" id="ARBA00022525"/>
    </source>
</evidence>
<dbReference type="InterPro" id="IPR053927">
    <property type="entry name" value="FlgK_helical"/>
</dbReference>
<proteinExistence type="inferred from homology"/>
<evidence type="ECO:0000256" key="1">
    <source>
        <dbReference type="ARBA" id="ARBA00004365"/>
    </source>
</evidence>
<dbReference type="OrthoDB" id="9802553at2"/>
<dbReference type="AlphaFoldDB" id="A0A2S6ID41"/>
<keyword evidence="10" id="KW-0969">Cilium</keyword>
<dbReference type="InterPro" id="IPR002371">
    <property type="entry name" value="FlgK"/>
</dbReference>
<dbReference type="Pfam" id="PF22638">
    <property type="entry name" value="FlgK_D1"/>
    <property type="match status" value="1"/>
</dbReference>
<sequence length="462" mass="48139">MSTFSGINLSSRALAAAQRNMDVTGQNIANANTQGYTRQRVEQVSTVAAQGTWARKDVAGTGVEVTGITRIADALLDATMRADTAASAEQQATARIWNQIEASLGEPSATGLSTQLAAMHSSWANLGRTEGTEAAATARADVLARSKAVVDTLATLDAHLASQWSAADRQLDVLVEQANSTAAQVAGLNEAILKANATGTSPNELIDHREQALSRLAELTGARVTTRENGMVDVHVGNAAIVTGISAEKLSVSRAALADIKHDGAVTSLRIGQTGVLPVSGSLRATVDAVNTTIPRAALDLDATARRIGASVNAVYNPGGTAALDFFAMPISGRDYARGMVVRPDVTTTNFTDRSDATTVDRDIARRIGNLVSAEGGPTATWRAHVTNVASKVQSAEVRAEVAGQTAMKSAAARDSVSGVSIDEEMTNLVAYQHAYNAAARVLTTIDQALDTLINRTGLVGR</sequence>
<evidence type="ECO:0000259" key="9">
    <source>
        <dbReference type="Pfam" id="PF22638"/>
    </source>
</evidence>
<gene>
    <name evidence="10" type="ORF">CLV92_1163</name>
</gene>
<comment type="subcellular location">
    <subcellularLocation>
        <location evidence="1">Bacterial flagellum</location>
    </subcellularLocation>
    <subcellularLocation>
        <location evidence="2">Secreted</location>
    </subcellularLocation>
</comment>
<evidence type="ECO:0000259" key="8">
    <source>
        <dbReference type="Pfam" id="PF06429"/>
    </source>
</evidence>